<dbReference type="RefSeq" id="WP_158765372.1">
    <property type="nucleotide sequence ID" value="NZ_CP047045.1"/>
</dbReference>
<dbReference type="EMBL" id="CP047045">
    <property type="protein sequence ID" value="QGZ94433.1"/>
    <property type="molecule type" value="Genomic_DNA"/>
</dbReference>
<protein>
    <submittedName>
        <fullName evidence="2">Uncharacterized protein</fullName>
    </submittedName>
</protein>
<name>A0A6I6MTG2_9CAUL</name>
<evidence type="ECO:0000313" key="3">
    <source>
        <dbReference type="Proteomes" id="UP000431269"/>
    </source>
</evidence>
<dbReference type="KEGG" id="tsv:DSM104635_01251"/>
<reference evidence="3" key="1">
    <citation type="submission" date="2019-12" db="EMBL/GenBank/DDBJ databases">
        <title>Complete genome of Terracaulis silvestris 0127_4.</title>
        <authorList>
            <person name="Vieira S."/>
            <person name="Riedel T."/>
            <person name="Sproer C."/>
            <person name="Pascual J."/>
            <person name="Boedeker C."/>
            <person name="Overmann J."/>
        </authorList>
    </citation>
    <scope>NUCLEOTIDE SEQUENCE [LARGE SCALE GENOMIC DNA]</scope>
    <source>
        <strain evidence="3">0127_4</strain>
    </source>
</reference>
<dbReference type="AlphaFoldDB" id="A0A6I6MTG2"/>
<accession>A0A6I6MTG2</accession>
<sequence length="116" mass="11697">MKRFAVVLAFGVALGGGAAFADTIQNGYGNTFVVTRADGAVVRYQFNEDGTFGGVAPGGSTMAGTYTIADGQLCLIPPSGAAPQCTAIAADKNVGDTWTQTGTDGTEISVTLEAGR</sequence>
<keyword evidence="1" id="KW-0732">Signal</keyword>
<proteinExistence type="predicted"/>
<evidence type="ECO:0000256" key="1">
    <source>
        <dbReference type="SAM" id="SignalP"/>
    </source>
</evidence>
<feature type="signal peptide" evidence="1">
    <location>
        <begin position="1"/>
        <end position="21"/>
    </location>
</feature>
<gene>
    <name evidence="2" type="ORF">DSM104635_01251</name>
</gene>
<feature type="chain" id="PRO_5026017595" evidence="1">
    <location>
        <begin position="22"/>
        <end position="116"/>
    </location>
</feature>
<keyword evidence="3" id="KW-1185">Reference proteome</keyword>
<organism evidence="2 3">
    <name type="scientific">Terricaulis silvestris</name>
    <dbReference type="NCBI Taxonomy" id="2686094"/>
    <lineage>
        <taxon>Bacteria</taxon>
        <taxon>Pseudomonadati</taxon>
        <taxon>Pseudomonadota</taxon>
        <taxon>Alphaproteobacteria</taxon>
        <taxon>Caulobacterales</taxon>
        <taxon>Caulobacteraceae</taxon>
        <taxon>Terricaulis</taxon>
    </lineage>
</organism>
<dbReference type="Proteomes" id="UP000431269">
    <property type="component" value="Chromosome"/>
</dbReference>
<evidence type="ECO:0000313" key="2">
    <source>
        <dbReference type="EMBL" id="QGZ94433.1"/>
    </source>
</evidence>